<sequence>MKLSYRLGQVLGSVYSSGTLEFVPSGDRLVSPVGNKLVMYDLKSGKSEALAVEVEYNVMNVCLSPNGSLLLVSTQNTQIYLISLMSGSVLQRKDFKRIGQTINDLKFSPDGKYYAVCGSQQVVVYLSPGVVLKGCGRQLSAFKTHKIIKSSFDETCCLSWSSDSKLLLIGSKDYIIRVYPIDRRIQNMGQSVTLSGHTDQIVSAFFSNSSPNELSIYSISRNGQLFVWDSNYSSLEEFSTPNEDKQLLRYSKEKSHYLNTDLQKTYSTLRLTASQYNPKLKLLVVGFSNGSFMLYEMPDITLIHSLQLSNNGSISSIAVNPSGEWIAIGSAINSGNKYDIENELNSESQLLVWEWESESFILKQSGYSTGVTNLCQSIAYSPDATILASGGTDGKVKIWNTFSGFCISTFNEHKGPVTALEFVPGKNGKVLISASLDGCVKAFDLNRYRNFRTLTAPSESKPAQFISLAVDQLGGDFIACGSQNMFEIFLWSLQTGRLLESLSGHESPVSGLKFSPTSNTLVSCSWDQTIRIWGLFEGSKCTREVVRLGSDALAIAFRGDGQQIAVSTLSGDICFFDPQTGQQMGVGIEGRNDLGTAHYERELVSDKNKYFSTLQYSVDGTYIMGAGKSKHICIYHVMEKMLVKKFTITWNLSMDGLYDYISSRKLSEFGFNLSLIKDRDQESSYASISLPGVAKSDFSDRSVNPIIAVFDIKFSPTMRTFAFASTEGIMIYTLDKCNAFDPFQLEQHITPNSCRLLLDANQFCEALMQALKLNDQKLTEEVIERVPIEEIPFICLTLADNYVEKCLKSIAIGLQSTKHIEFYLKWCQTLLSQNGTTLKTNSSVEVMAPTLRLLQHNLTTHFDGLSKVCEHNKYMLRFIQVLSTHNTSTDQPMDHNHSEDNEDNEDEEPNDSQSDSDSQ</sequence>
<keyword evidence="5" id="KW-0539">Nucleus</keyword>
<dbReference type="PROSITE" id="PS50082">
    <property type="entry name" value="WD_REPEATS_2"/>
    <property type="match status" value="3"/>
</dbReference>
<keyword evidence="3 6" id="KW-0853">WD repeat</keyword>
<dbReference type="GO" id="GO:0034388">
    <property type="term" value="C:Pwp2p-containing subcomplex of 90S preribosome"/>
    <property type="evidence" value="ECO:0007669"/>
    <property type="project" value="TreeGrafter"/>
</dbReference>
<dbReference type="SUPFAM" id="SSF50978">
    <property type="entry name" value="WD40 repeat-like"/>
    <property type="match status" value="2"/>
</dbReference>
<dbReference type="EMBL" id="OC915626">
    <property type="protein sequence ID" value="CAD7641251.1"/>
    <property type="molecule type" value="Genomic_DNA"/>
</dbReference>
<dbReference type="InterPro" id="IPR027145">
    <property type="entry name" value="PWP2"/>
</dbReference>
<dbReference type="PANTHER" id="PTHR19858">
    <property type="entry name" value="WD40 REPEAT PROTEIN"/>
    <property type="match status" value="1"/>
</dbReference>
<dbReference type="GO" id="GO:0000462">
    <property type="term" value="P:maturation of SSU-rRNA from tricistronic rRNA transcript (SSU-rRNA, 5.8S rRNA, LSU-rRNA)"/>
    <property type="evidence" value="ECO:0007669"/>
    <property type="project" value="TreeGrafter"/>
</dbReference>
<dbReference type="AlphaFoldDB" id="A0A7R9LGV2"/>
<dbReference type="EMBL" id="CAJPVJ010000801">
    <property type="protein sequence ID" value="CAG2163425.1"/>
    <property type="molecule type" value="Genomic_DNA"/>
</dbReference>
<dbReference type="Pfam" id="PF04003">
    <property type="entry name" value="Utp12"/>
    <property type="match status" value="1"/>
</dbReference>
<feature type="repeat" description="WD" evidence="6">
    <location>
        <begin position="410"/>
        <end position="453"/>
    </location>
</feature>
<gene>
    <name evidence="9" type="ORF">ONB1V03_LOCUS3001</name>
</gene>
<dbReference type="InterPro" id="IPR011047">
    <property type="entry name" value="Quinoprotein_ADH-like_sf"/>
</dbReference>
<dbReference type="SUPFAM" id="SSF50998">
    <property type="entry name" value="Quinoprotein alcohol dehydrogenase-like"/>
    <property type="match status" value="1"/>
</dbReference>
<organism evidence="9">
    <name type="scientific">Oppiella nova</name>
    <dbReference type="NCBI Taxonomy" id="334625"/>
    <lineage>
        <taxon>Eukaryota</taxon>
        <taxon>Metazoa</taxon>
        <taxon>Ecdysozoa</taxon>
        <taxon>Arthropoda</taxon>
        <taxon>Chelicerata</taxon>
        <taxon>Arachnida</taxon>
        <taxon>Acari</taxon>
        <taxon>Acariformes</taxon>
        <taxon>Sarcoptiformes</taxon>
        <taxon>Oribatida</taxon>
        <taxon>Brachypylina</taxon>
        <taxon>Oppioidea</taxon>
        <taxon>Oppiidae</taxon>
        <taxon>Oppiella</taxon>
    </lineage>
</organism>
<evidence type="ECO:0000313" key="9">
    <source>
        <dbReference type="EMBL" id="CAD7641251.1"/>
    </source>
</evidence>
<accession>A0A7R9LGV2</accession>
<dbReference type="GO" id="GO:0000028">
    <property type="term" value="P:ribosomal small subunit assembly"/>
    <property type="evidence" value="ECO:0007669"/>
    <property type="project" value="TreeGrafter"/>
</dbReference>
<evidence type="ECO:0000256" key="2">
    <source>
        <dbReference type="ARBA" id="ARBA00010226"/>
    </source>
</evidence>
<dbReference type="PANTHER" id="PTHR19858:SF0">
    <property type="entry name" value="PERIODIC TRYPTOPHAN PROTEIN 2 HOMOLOG"/>
    <property type="match status" value="1"/>
</dbReference>
<dbReference type="InterPro" id="IPR015943">
    <property type="entry name" value="WD40/YVTN_repeat-like_dom_sf"/>
</dbReference>
<evidence type="ECO:0000256" key="5">
    <source>
        <dbReference type="ARBA" id="ARBA00023242"/>
    </source>
</evidence>
<dbReference type="SMART" id="SM00320">
    <property type="entry name" value="WD40"/>
    <property type="match status" value="13"/>
</dbReference>
<keyword evidence="10" id="KW-1185">Reference proteome</keyword>
<feature type="repeat" description="WD" evidence="6">
    <location>
        <begin position="502"/>
        <end position="535"/>
    </location>
</feature>
<dbReference type="InterPro" id="IPR001680">
    <property type="entry name" value="WD40_rpt"/>
</dbReference>
<feature type="domain" description="Small-subunit processome Utp12" evidence="8">
    <location>
        <begin position="774"/>
        <end position="880"/>
    </location>
</feature>
<feature type="region of interest" description="Disordered" evidence="7">
    <location>
        <begin position="887"/>
        <end position="919"/>
    </location>
</feature>
<name>A0A7R9LGV2_9ACAR</name>
<evidence type="ECO:0000313" key="10">
    <source>
        <dbReference type="Proteomes" id="UP000728032"/>
    </source>
</evidence>
<proteinExistence type="inferred from homology"/>
<comment type="similarity">
    <text evidence="2">Belongs to the WD repeat PWP2 family.</text>
</comment>
<keyword evidence="4" id="KW-0677">Repeat</keyword>
<dbReference type="Gene3D" id="2.130.10.10">
    <property type="entry name" value="YVTN repeat-like/Quinoprotein amine dehydrogenase"/>
    <property type="match status" value="3"/>
</dbReference>
<feature type="repeat" description="WD" evidence="6">
    <location>
        <begin position="377"/>
        <end position="409"/>
    </location>
</feature>
<dbReference type="Proteomes" id="UP000728032">
    <property type="component" value="Unassembled WGS sequence"/>
</dbReference>
<reference evidence="9" key="1">
    <citation type="submission" date="2020-11" db="EMBL/GenBank/DDBJ databases">
        <authorList>
            <person name="Tran Van P."/>
        </authorList>
    </citation>
    <scope>NUCLEOTIDE SEQUENCE</scope>
</reference>
<feature type="compositionally biased region" description="Acidic residues" evidence="7">
    <location>
        <begin position="900"/>
        <end position="910"/>
    </location>
</feature>
<evidence type="ECO:0000256" key="1">
    <source>
        <dbReference type="ARBA" id="ARBA00004604"/>
    </source>
</evidence>
<protein>
    <recommendedName>
        <fullName evidence="8">Small-subunit processome Utp12 domain-containing protein</fullName>
    </recommendedName>
</protein>
<dbReference type="OrthoDB" id="3142434at2759"/>
<comment type="subcellular location">
    <subcellularLocation>
        <location evidence="1">Nucleus</location>
        <location evidence="1">Nucleolus</location>
    </subcellularLocation>
</comment>
<dbReference type="GO" id="GO:0032040">
    <property type="term" value="C:small-subunit processome"/>
    <property type="evidence" value="ECO:0007669"/>
    <property type="project" value="TreeGrafter"/>
</dbReference>
<dbReference type="InterPro" id="IPR007148">
    <property type="entry name" value="SSU_processome_Utp12"/>
</dbReference>
<dbReference type="CDD" id="cd00200">
    <property type="entry name" value="WD40"/>
    <property type="match status" value="1"/>
</dbReference>
<dbReference type="InterPro" id="IPR036322">
    <property type="entry name" value="WD40_repeat_dom_sf"/>
</dbReference>
<evidence type="ECO:0000259" key="8">
    <source>
        <dbReference type="Pfam" id="PF04003"/>
    </source>
</evidence>
<evidence type="ECO:0000256" key="7">
    <source>
        <dbReference type="SAM" id="MobiDB-lite"/>
    </source>
</evidence>
<evidence type="ECO:0000256" key="6">
    <source>
        <dbReference type="PROSITE-ProRule" id="PRU00221"/>
    </source>
</evidence>
<dbReference type="Pfam" id="PF00400">
    <property type="entry name" value="WD40"/>
    <property type="match status" value="4"/>
</dbReference>
<dbReference type="PROSITE" id="PS50294">
    <property type="entry name" value="WD_REPEATS_REGION"/>
    <property type="match status" value="2"/>
</dbReference>
<evidence type="ECO:0000256" key="3">
    <source>
        <dbReference type="ARBA" id="ARBA00022574"/>
    </source>
</evidence>
<evidence type="ECO:0000256" key="4">
    <source>
        <dbReference type="ARBA" id="ARBA00022737"/>
    </source>
</evidence>